<accession>A0A2T2X1A4</accession>
<evidence type="ECO:0000256" key="3">
    <source>
        <dbReference type="ARBA" id="ARBA00022573"/>
    </source>
</evidence>
<dbReference type="InterPro" id="IPR006364">
    <property type="entry name" value="CobI/CbiL/CobIJ_dom"/>
</dbReference>
<dbReference type="InterPro" id="IPR000878">
    <property type="entry name" value="4pyrrol_Mease"/>
</dbReference>
<evidence type="ECO:0000313" key="9">
    <source>
        <dbReference type="EMBL" id="PSR28256.1"/>
    </source>
</evidence>
<keyword evidence="5 9" id="KW-0808">Transferase</keyword>
<gene>
    <name evidence="9" type="primary">cobI</name>
    <name evidence="9" type="ORF">C7B47_06015</name>
</gene>
<evidence type="ECO:0000313" key="10">
    <source>
        <dbReference type="Proteomes" id="UP000242705"/>
    </source>
</evidence>
<dbReference type="GO" id="GO:0032259">
    <property type="term" value="P:methylation"/>
    <property type="evidence" value="ECO:0007669"/>
    <property type="project" value="UniProtKB-KW"/>
</dbReference>
<dbReference type="Gene3D" id="3.40.1010.10">
    <property type="entry name" value="Cobalt-precorrin-4 Transmethylase, Domain 1"/>
    <property type="match status" value="1"/>
</dbReference>
<dbReference type="PIRSF" id="PIRSF036427">
    <property type="entry name" value="Precrrn-2_mtase"/>
    <property type="match status" value="1"/>
</dbReference>
<keyword evidence="4 9" id="KW-0489">Methyltransferase</keyword>
<dbReference type="AlphaFoldDB" id="A0A2T2X1A4"/>
<dbReference type="GO" id="GO:0009236">
    <property type="term" value="P:cobalamin biosynthetic process"/>
    <property type="evidence" value="ECO:0007669"/>
    <property type="project" value="UniProtKB-UniRule"/>
</dbReference>
<evidence type="ECO:0000256" key="7">
    <source>
        <dbReference type="PIRNR" id="PIRNR036427"/>
    </source>
</evidence>
<sequence>MKLCGTLYGLGAGAGNREWLTLEADRILREVPIIALPYGADGHLGRAEQIIAPYLGPEKTVLRLRFPMTRDPRLLHQAWEEAADQSLLYLRQPADVVFVTEGDPSLYSTFSYLAEAVKTQCPEVKVRIVPGISSILAGPARWGHALTKSHQSLAIIPASHNLEKVAKALELCDTVVILKVAQVFEEVYNLLASRQLLTNTVYLSHIGLDDEEMITDIRMLKGRPLPYMSLLIVSPNGQKPMKAGNP</sequence>
<comment type="similarity">
    <text evidence="2 7">Belongs to the precorrin methyltransferase family.</text>
</comment>
<protein>
    <submittedName>
        <fullName evidence="9">Precorrin-2 C(20)-methyltransferase</fullName>
    </submittedName>
</protein>
<dbReference type="EMBL" id="PXYX01000007">
    <property type="protein sequence ID" value="PSR28256.1"/>
    <property type="molecule type" value="Genomic_DNA"/>
</dbReference>
<dbReference type="InterPro" id="IPR035996">
    <property type="entry name" value="4pyrrol_Methylase_sf"/>
</dbReference>
<dbReference type="PANTHER" id="PTHR43467">
    <property type="entry name" value="COBALT-PRECORRIN-2 C(20)-METHYLTRANSFERASE"/>
    <property type="match status" value="1"/>
</dbReference>
<dbReference type="Gene3D" id="3.30.950.10">
    <property type="entry name" value="Methyltransferase, Cobalt-precorrin-4 Transmethylase, Domain 2"/>
    <property type="match status" value="1"/>
</dbReference>
<keyword evidence="6" id="KW-0949">S-adenosyl-L-methionine</keyword>
<dbReference type="InterPro" id="IPR014776">
    <property type="entry name" value="4pyrrole_Mease_sub2"/>
</dbReference>
<evidence type="ECO:0000259" key="8">
    <source>
        <dbReference type="Pfam" id="PF00590"/>
    </source>
</evidence>
<dbReference type="GO" id="GO:0030788">
    <property type="term" value="F:precorrin-2 C20-methyltransferase activity"/>
    <property type="evidence" value="ECO:0007669"/>
    <property type="project" value="InterPro"/>
</dbReference>
<dbReference type="SUPFAM" id="SSF53790">
    <property type="entry name" value="Tetrapyrrole methylase"/>
    <property type="match status" value="1"/>
</dbReference>
<dbReference type="PANTHER" id="PTHR43467:SF2">
    <property type="entry name" value="COBALT-PRECORRIN-2 C(20)-METHYLTRANSFERASE"/>
    <property type="match status" value="1"/>
</dbReference>
<evidence type="ECO:0000256" key="2">
    <source>
        <dbReference type="ARBA" id="ARBA00005879"/>
    </source>
</evidence>
<proteinExistence type="inferred from homology"/>
<evidence type="ECO:0000256" key="1">
    <source>
        <dbReference type="ARBA" id="ARBA00004953"/>
    </source>
</evidence>
<dbReference type="InterPro" id="IPR014777">
    <property type="entry name" value="4pyrrole_Mease_sub1"/>
</dbReference>
<dbReference type="NCBIfam" id="TIGR01467">
    <property type="entry name" value="cobI_cbiL"/>
    <property type="match status" value="1"/>
</dbReference>
<evidence type="ECO:0000256" key="6">
    <source>
        <dbReference type="ARBA" id="ARBA00022691"/>
    </source>
</evidence>
<keyword evidence="3" id="KW-0169">Cobalamin biosynthesis</keyword>
<reference evidence="9 10" key="1">
    <citation type="journal article" date="2014" name="BMC Genomics">
        <title>Comparison of environmental and isolate Sulfobacillus genomes reveals diverse carbon, sulfur, nitrogen, and hydrogen metabolisms.</title>
        <authorList>
            <person name="Justice N.B."/>
            <person name="Norman A."/>
            <person name="Brown C.T."/>
            <person name="Singh A."/>
            <person name="Thomas B.C."/>
            <person name="Banfield J.F."/>
        </authorList>
    </citation>
    <scope>NUCLEOTIDE SEQUENCE [LARGE SCALE GENOMIC DNA]</scope>
    <source>
        <strain evidence="9">AMDSBA5</strain>
    </source>
</reference>
<organism evidence="9 10">
    <name type="scientific">Sulfobacillus thermosulfidooxidans</name>
    <dbReference type="NCBI Taxonomy" id="28034"/>
    <lineage>
        <taxon>Bacteria</taxon>
        <taxon>Bacillati</taxon>
        <taxon>Bacillota</taxon>
        <taxon>Clostridia</taxon>
        <taxon>Eubacteriales</taxon>
        <taxon>Clostridiales Family XVII. Incertae Sedis</taxon>
        <taxon>Sulfobacillus</taxon>
    </lineage>
</organism>
<dbReference type="InterPro" id="IPR012382">
    <property type="entry name" value="CobI/CbiL"/>
</dbReference>
<evidence type="ECO:0000256" key="4">
    <source>
        <dbReference type="ARBA" id="ARBA00022603"/>
    </source>
</evidence>
<comment type="pathway">
    <text evidence="1">Cofactor biosynthesis; adenosylcobalamin biosynthesis.</text>
</comment>
<dbReference type="Pfam" id="PF00590">
    <property type="entry name" value="TP_methylase"/>
    <property type="match status" value="1"/>
</dbReference>
<dbReference type="Proteomes" id="UP000242705">
    <property type="component" value="Unassembled WGS sequence"/>
</dbReference>
<evidence type="ECO:0000256" key="5">
    <source>
        <dbReference type="ARBA" id="ARBA00022679"/>
    </source>
</evidence>
<dbReference type="UniPathway" id="UPA00148"/>
<comment type="caution">
    <text evidence="9">The sequence shown here is derived from an EMBL/GenBank/DDBJ whole genome shotgun (WGS) entry which is preliminary data.</text>
</comment>
<name>A0A2T2X1A4_SULTH</name>
<dbReference type="CDD" id="cd11645">
    <property type="entry name" value="Precorrin_2_C20_MT"/>
    <property type="match status" value="1"/>
</dbReference>
<feature type="domain" description="Tetrapyrrole methylase" evidence="8">
    <location>
        <begin position="6"/>
        <end position="215"/>
    </location>
</feature>